<evidence type="ECO:0000256" key="3">
    <source>
        <dbReference type="ARBA" id="ARBA00023002"/>
    </source>
</evidence>
<dbReference type="PRINTS" id="PR00080">
    <property type="entry name" value="SDRFAMILY"/>
</dbReference>
<dbReference type="SUPFAM" id="SSF51735">
    <property type="entry name" value="NAD(P)-binding Rossmann-fold domains"/>
    <property type="match status" value="1"/>
</dbReference>
<evidence type="ECO:0000313" key="5">
    <source>
        <dbReference type="EMBL" id="KAJ2861333.1"/>
    </source>
</evidence>
<dbReference type="GO" id="GO:0005737">
    <property type="term" value="C:cytoplasm"/>
    <property type="evidence" value="ECO:0007669"/>
    <property type="project" value="TreeGrafter"/>
</dbReference>
<evidence type="ECO:0000256" key="2">
    <source>
        <dbReference type="ARBA" id="ARBA00022857"/>
    </source>
</evidence>
<evidence type="ECO:0000313" key="6">
    <source>
        <dbReference type="Proteomes" id="UP001140074"/>
    </source>
</evidence>
<accession>A0A9W8IEB8</accession>
<dbReference type="Proteomes" id="UP001140074">
    <property type="component" value="Unassembled WGS sequence"/>
</dbReference>
<dbReference type="PROSITE" id="PS00061">
    <property type="entry name" value="ADH_SHORT"/>
    <property type="match status" value="1"/>
</dbReference>
<dbReference type="InterPro" id="IPR002347">
    <property type="entry name" value="SDR_fam"/>
</dbReference>
<dbReference type="PRINTS" id="PR00081">
    <property type="entry name" value="GDHRDH"/>
</dbReference>
<name>A0A9W8IEB8_9FUNG</name>
<dbReference type="AlphaFoldDB" id="A0A9W8IEB8"/>
<keyword evidence="6" id="KW-1185">Reference proteome</keyword>
<sequence>MSAQFDFKGKVAVVTGGARSMGLLTAQMLVRKGAKVVIGDILQSGAEAADQLNQEAQDKVAIFQYCDVADTNSLKALIDLAVSQFGCLDILINNAGVLDRPWEQDPEGDYARRCIDINIRGLIDGTIHALHYWSQEEDRKGVVVNLASTAGYAPLSFLAAYAASKAAVVSYTKALAGLAPKVRVNAVAPSWVDTNLVDTEHIGRNHYTVRFSGLIQPHTVVEQIMRLIEDETLAGDIVIIRNDAEPMLCPAPKATHIEMAIEAGIKERAAVKQE</sequence>
<protein>
    <recommendedName>
        <fullName evidence="7">NAD(P)-binding protein</fullName>
    </recommendedName>
</protein>
<evidence type="ECO:0008006" key="7">
    <source>
        <dbReference type="Google" id="ProtNLM"/>
    </source>
</evidence>
<keyword evidence="2" id="KW-0521">NADP</keyword>
<dbReference type="Gene3D" id="3.40.50.720">
    <property type="entry name" value="NAD(P)-binding Rossmann-like Domain"/>
    <property type="match status" value="1"/>
</dbReference>
<dbReference type="PANTHER" id="PTHR44229">
    <property type="entry name" value="15-HYDROXYPROSTAGLANDIN DEHYDROGENASE [NAD(+)]"/>
    <property type="match status" value="1"/>
</dbReference>
<dbReference type="PANTHER" id="PTHR44229:SF4">
    <property type="entry name" value="15-HYDROXYPROSTAGLANDIN DEHYDROGENASE [NAD(+)]"/>
    <property type="match status" value="1"/>
</dbReference>
<keyword evidence="3" id="KW-0560">Oxidoreductase</keyword>
<dbReference type="InterPro" id="IPR020904">
    <property type="entry name" value="Sc_DH/Rdtase_CS"/>
</dbReference>
<evidence type="ECO:0000256" key="4">
    <source>
        <dbReference type="RuleBase" id="RU000363"/>
    </source>
</evidence>
<comment type="caution">
    <text evidence="5">The sequence shown here is derived from an EMBL/GenBank/DDBJ whole genome shotgun (WGS) entry which is preliminary data.</text>
</comment>
<dbReference type="Pfam" id="PF00106">
    <property type="entry name" value="adh_short"/>
    <property type="match status" value="1"/>
</dbReference>
<organism evidence="5 6">
    <name type="scientific">Coemansia aciculifera</name>
    <dbReference type="NCBI Taxonomy" id="417176"/>
    <lineage>
        <taxon>Eukaryota</taxon>
        <taxon>Fungi</taxon>
        <taxon>Fungi incertae sedis</taxon>
        <taxon>Zoopagomycota</taxon>
        <taxon>Kickxellomycotina</taxon>
        <taxon>Kickxellomycetes</taxon>
        <taxon>Kickxellales</taxon>
        <taxon>Kickxellaceae</taxon>
        <taxon>Coemansia</taxon>
    </lineage>
</organism>
<comment type="similarity">
    <text evidence="1 4">Belongs to the short-chain dehydrogenases/reductases (SDR) family.</text>
</comment>
<dbReference type="GO" id="GO:0016616">
    <property type="term" value="F:oxidoreductase activity, acting on the CH-OH group of donors, NAD or NADP as acceptor"/>
    <property type="evidence" value="ECO:0007669"/>
    <property type="project" value="TreeGrafter"/>
</dbReference>
<gene>
    <name evidence="5" type="ORF">GGH94_004975</name>
</gene>
<proteinExistence type="inferred from homology"/>
<dbReference type="InterPro" id="IPR036291">
    <property type="entry name" value="NAD(P)-bd_dom_sf"/>
</dbReference>
<dbReference type="EMBL" id="JANBUY010000230">
    <property type="protein sequence ID" value="KAJ2861333.1"/>
    <property type="molecule type" value="Genomic_DNA"/>
</dbReference>
<reference evidence="5" key="1">
    <citation type="submission" date="2022-07" db="EMBL/GenBank/DDBJ databases">
        <title>Phylogenomic reconstructions and comparative analyses of Kickxellomycotina fungi.</title>
        <authorList>
            <person name="Reynolds N.K."/>
            <person name="Stajich J.E."/>
            <person name="Barry K."/>
            <person name="Grigoriev I.V."/>
            <person name="Crous P."/>
            <person name="Smith M.E."/>
        </authorList>
    </citation>
    <scope>NUCLEOTIDE SEQUENCE</scope>
    <source>
        <strain evidence="5">RSA 476</strain>
    </source>
</reference>
<evidence type="ECO:0000256" key="1">
    <source>
        <dbReference type="ARBA" id="ARBA00006484"/>
    </source>
</evidence>